<accession>A0A9Q0XD48</accession>
<dbReference type="Proteomes" id="UP001142489">
    <property type="component" value="Unassembled WGS sequence"/>
</dbReference>
<dbReference type="EMBL" id="JAPFRF010000016">
    <property type="protein sequence ID" value="KAJ7309716.1"/>
    <property type="molecule type" value="Genomic_DNA"/>
</dbReference>
<protein>
    <recommendedName>
        <fullName evidence="4">Secreted protein</fullName>
    </recommendedName>
</protein>
<feature type="chain" id="PRO_5040495919" description="Secreted protein" evidence="1">
    <location>
        <begin position="32"/>
        <end position="177"/>
    </location>
</feature>
<keyword evidence="3" id="KW-1185">Reference proteome</keyword>
<evidence type="ECO:0000313" key="2">
    <source>
        <dbReference type="EMBL" id="KAJ7309716.1"/>
    </source>
</evidence>
<reference evidence="2" key="1">
    <citation type="journal article" date="2023" name="DNA Res.">
        <title>Chromosome-level genome assembly of Phrynocephalus forsythii using third-generation DNA sequencing and Hi-C analysis.</title>
        <authorList>
            <person name="Qi Y."/>
            <person name="Zhao W."/>
            <person name="Zhao Y."/>
            <person name="Niu C."/>
            <person name="Cao S."/>
            <person name="Zhang Y."/>
        </authorList>
    </citation>
    <scope>NUCLEOTIDE SEQUENCE</scope>
    <source>
        <tissue evidence="2">Muscle</tissue>
    </source>
</reference>
<sequence>MLWIGTRRHRAFPREMMLVVAFCLASRRTLAAPTAPAAAEITLGVTFSTIVFVLITLQPPTYKCGPSAFICLSLCAEQQLLSRLGTHNLPAMNPQSLSCEHTGGLTFDVLHAKLMLCCSTVTLLRFSSKLRPSSFSVAWTAVCINGDASDRLDGRYFGKHWEDRGWDRWRAKWPVLQ</sequence>
<comment type="caution">
    <text evidence="2">The sequence shown here is derived from an EMBL/GenBank/DDBJ whole genome shotgun (WGS) entry which is preliminary data.</text>
</comment>
<keyword evidence="1" id="KW-0732">Signal</keyword>
<evidence type="ECO:0008006" key="4">
    <source>
        <dbReference type="Google" id="ProtNLM"/>
    </source>
</evidence>
<organism evidence="2 3">
    <name type="scientific">Phrynocephalus forsythii</name>
    <dbReference type="NCBI Taxonomy" id="171643"/>
    <lineage>
        <taxon>Eukaryota</taxon>
        <taxon>Metazoa</taxon>
        <taxon>Chordata</taxon>
        <taxon>Craniata</taxon>
        <taxon>Vertebrata</taxon>
        <taxon>Euteleostomi</taxon>
        <taxon>Lepidosauria</taxon>
        <taxon>Squamata</taxon>
        <taxon>Bifurcata</taxon>
        <taxon>Unidentata</taxon>
        <taxon>Episquamata</taxon>
        <taxon>Toxicofera</taxon>
        <taxon>Iguania</taxon>
        <taxon>Acrodonta</taxon>
        <taxon>Agamidae</taxon>
        <taxon>Agaminae</taxon>
        <taxon>Phrynocephalus</taxon>
    </lineage>
</organism>
<evidence type="ECO:0000313" key="3">
    <source>
        <dbReference type="Proteomes" id="UP001142489"/>
    </source>
</evidence>
<dbReference type="AlphaFoldDB" id="A0A9Q0XD48"/>
<gene>
    <name evidence="2" type="ORF">JRQ81_007778</name>
</gene>
<proteinExistence type="predicted"/>
<name>A0A9Q0XD48_9SAUR</name>
<feature type="signal peptide" evidence="1">
    <location>
        <begin position="1"/>
        <end position="31"/>
    </location>
</feature>
<evidence type="ECO:0000256" key="1">
    <source>
        <dbReference type="SAM" id="SignalP"/>
    </source>
</evidence>